<dbReference type="CDD" id="cd22461">
    <property type="entry name" value="KH-I_PEPPER_like_rpt3"/>
    <property type="match status" value="1"/>
</dbReference>
<dbReference type="InterPro" id="IPR004088">
    <property type="entry name" value="KH_dom_type_1"/>
</dbReference>
<protein>
    <recommendedName>
        <fullName evidence="3">K Homology domain-containing protein</fullName>
    </recommendedName>
</protein>
<dbReference type="Proteomes" id="UP000029121">
    <property type="component" value="Unassembled WGS sequence"/>
</dbReference>
<gene>
    <name evidence="4" type="ORF">CARUB_v10006371mg</name>
</gene>
<dbReference type="InterPro" id="IPR036612">
    <property type="entry name" value="KH_dom_type_1_sf"/>
</dbReference>
<dbReference type="KEGG" id="crb:17878750"/>
<dbReference type="EMBL" id="KB870811">
    <property type="protein sequence ID" value="EOA15681.1"/>
    <property type="molecule type" value="Genomic_DNA"/>
</dbReference>
<feature type="domain" description="K Homology" evidence="3">
    <location>
        <begin position="163"/>
        <end position="238"/>
    </location>
</feature>
<keyword evidence="5" id="KW-1185">Reference proteome</keyword>
<sequence length="494" mass="53909">MAAVEDSVEKNGTINLPENENLMPVGISDTVLLEENPGGFPELDQPDSLAVSEITAPDTNDSTEERWPGWPGDCVFRMIVPVTKVGAIIGRKGDFIKKMCEETRARIKVLDGPVNTPDRIVLISGKEEPEAYMSPAMDGVLRVFRRVAGLPDNDDDVQNAGSAFCSVRLLVASTQAINLIGKQGSMIKSIVENSGASVRILSEEETPFYAAQDERIVDLQGEALKILKALESIVGHLRKFLVDHTVVPLFEKQYLARVSQTRQEESLADNKSSLHTISSNVIEPDFSLLARREPSFLERDSRMESRVQPSGVSIYSQDSVLSARQSPGLARVSAAFVTQVSQTMQIPFSFAEDIIGVEGANIAFIRRRSGATITIQESPHPDQITVEIKGTSSQVQTAEQLIQEFISNHKEPASVSGGYGRIDAAYVPAYPPQLSNRQEPLSSSYLSTEQAQYRPTAYSQLAGPSTYTPSLAGQTYSTEYRPASDVGGYGSYNL</sequence>
<dbReference type="InterPro" id="IPR004087">
    <property type="entry name" value="KH_dom"/>
</dbReference>
<feature type="domain" description="K Homology" evidence="3">
    <location>
        <begin position="72"/>
        <end position="145"/>
    </location>
</feature>
<dbReference type="SUPFAM" id="SSF54791">
    <property type="entry name" value="Eukaryotic type KH-domain (KH-domain type I)"/>
    <property type="match status" value="3"/>
</dbReference>
<keyword evidence="1" id="KW-0677">Repeat</keyword>
<evidence type="ECO:0000256" key="2">
    <source>
        <dbReference type="PROSITE-ProRule" id="PRU00117"/>
    </source>
</evidence>
<name>R0F2W1_9BRAS</name>
<dbReference type="Gene3D" id="3.30.1370.10">
    <property type="entry name" value="K Homology domain, type 1"/>
    <property type="match status" value="3"/>
</dbReference>
<dbReference type="eggNOG" id="KOG2190">
    <property type="taxonomic scope" value="Eukaryota"/>
</dbReference>
<organism evidence="4 5">
    <name type="scientific">Capsella rubella</name>
    <dbReference type="NCBI Taxonomy" id="81985"/>
    <lineage>
        <taxon>Eukaryota</taxon>
        <taxon>Viridiplantae</taxon>
        <taxon>Streptophyta</taxon>
        <taxon>Embryophyta</taxon>
        <taxon>Tracheophyta</taxon>
        <taxon>Spermatophyta</taxon>
        <taxon>Magnoliopsida</taxon>
        <taxon>eudicotyledons</taxon>
        <taxon>Gunneridae</taxon>
        <taxon>Pentapetalae</taxon>
        <taxon>rosids</taxon>
        <taxon>malvids</taxon>
        <taxon>Brassicales</taxon>
        <taxon>Brassicaceae</taxon>
        <taxon>Camelineae</taxon>
        <taxon>Capsella</taxon>
    </lineage>
</organism>
<proteinExistence type="predicted"/>
<dbReference type="CDD" id="cd22459">
    <property type="entry name" value="KH-I_PEPPER_rpt1_like"/>
    <property type="match status" value="1"/>
</dbReference>
<reference evidence="5" key="1">
    <citation type="journal article" date="2013" name="Nat. Genet.">
        <title>The Capsella rubella genome and the genomic consequences of rapid mating system evolution.</title>
        <authorList>
            <person name="Slotte T."/>
            <person name="Hazzouri K.M."/>
            <person name="Agren J.A."/>
            <person name="Koenig D."/>
            <person name="Maumus F."/>
            <person name="Guo Y.L."/>
            <person name="Steige K."/>
            <person name="Platts A.E."/>
            <person name="Escobar J.S."/>
            <person name="Newman L.K."/>
            <person name="Wang W."/>
            <person name="Mandakova T."/>
            <person name="Vello E."/>
            <person name="Smith L.M."/>
            <person name="Henz S.R."/>
            <person name="Steffen J."/>
            <person name="Takuno S."/>
            <person name="Brandvain Y."/>
            <person name="Coop G."/>
            <person name="Andolfatto P."/>
            <person name="Hu T.T."/>
            <person name="Blanchette M."/>
            <person name="Clark R.M."/>
            <person name="Quesneville H."/>
            <person name="Nordborg M."/>
            <person name="Gaut B.S."/>
            <person name="Lysak M.A."/>
            <person name="Jenkins J."/>
            <person name="Grimwood J."/>
            <person name="Chapman J."/>
            <person name="Prochnik S."/>
            <person name="Shu S."/>
            <person name="Rokhsar D."/>
            <person name="Schmutz J."/>
            <person name="Weigel D."/>
            <person name="Wright S.I."/>
        </authorList>
    </citation>
    <scope>NUCLEOTIDE SEQUENCE [LARGE SCALE GENOMIC DNA]</scope>
    <source>
        <strain evidence="5">cv. Monte Gargano</strain>
    </source>
</reference>
<dbReference type="PROSITE" id="PS50084">
    <property type="entry name" value="KH_TYPE_1"/>
    <property type="match status" value="3"/>
</dbReference>
<dbReference type="STRING" id="81985.R0F2W1"/>
<dbReference type="CDD" id="cd22460">
    <property type="entry name" value="KH-I_PEPPER_rpt2_like"/>
    <property type="match status" value="1"/>
</dbReference>
<evidence type="ECO:0000313" key="4">
    <source>
        <dbReference type="EMBL" id="EOA15681.1"/>
    </source>
</evidence>
<dbReference type="GO" id="GO:0003723">
    <property type="term" value="F:RNA binding"/>
    <property type="evidence" value="ECO:0007669"/>
    <property type="project" value="UniProtKB-UniRule"/>
</dbReference>
<accession>R0F2W1</accession>
<keyword evidence="2" id="KW-0694">RNA-binding</keyword>
<dbReference type="AlphaFoldDB" id="R0F2W1"/>
<evidence type="ECO:0000313" key="5">
    <source>
        <dbReference type="Proteomes" id="UP000029121"/>
    </source>
</evidence>
<dbReference type="SMART" id="SM00322">
    <property type="entry name" value="KH"/>
    <property type="match status" value="3"/>
</dbReference>
<evidence type="ECO:0000256" key="1">
    <source>
        <dbReference type="ARBA" id="ARBA00022737"/>
    </source>
</evidence>
<dbReference type="Pfam" id="PF00013">
    <property type="entry name" value="KH_1"/>
    <property type="match status" value="3"/>
</dbReference>
<dbReference type="OrthoDB" id="442947at2759"/>
<feature type="domain" description="K Homology" evidence="3">
    <location>
        <begin position="338"/>
        <end position="407"/>
    </location>
</feature>
<evidence type="ECO:0000259" key="3">
    <source>
        <dbReference type="SMART" id="SM00322"/>
    </source>
</evidence>
<dbReference type="PANTHER" id="PTHR10288">
    <property type="entry name" value="KH DOMAIN CONTAINING RNA BINDING PROTEIN"/>
    <property type="match status" value="1"/>
</dbReference>